<feature type="transmembrane region" description="Helical" evidence="12">
    <location>
        <begin position="572"/>
        <end position="589"/>
    </location>
</feature>
<comment type="function">
    <text evidence="1">Arabinosyl transferase responsible for the polymerization of arabinose into the arabinan of arabinogalactan.</text>
</comment>
<keyword evidence="10" id="KW-0961">Cell wall biogenesis/degradation</keyword>
<feature type="transmembrane region" description="Helical" evidence="12">
    <location>
        <begin position="44"/>
        <end position="62"/>
    </location>
</feature>
<evidence type="ECO:0000256" key="3">
    <source>
        <dbReference type="ARBA" id="ARBA00008195"/>
    </source>
</evidence>
<evidence type="ECO:0000259" key="15">
    <source>
        <dbReference type="Pfam" id="PF17689"/>
    </source>
</evidence>
<feature type="transmembrane region" description="Helical" evidence="12">
    <location>
        <begin position="347"/>
        <end position="369"/>
    </location>
</feature>
<feature type="transmembrane region" description="Helical" evidence="12">
    <location>
        <begin position="274"/>
        <end position="291"/>
    </location>
</feature>
<dbReference type="Pfam" id="PF17689">
    <property type="entry name" value="Arabino_trans_N"/>
    <property type="match status" value="1"/>
</dbReference>
<feature type="transmembrane region" description="Helical" evidence="12">
    <location>
        <begin position="626"/>
        <end position="645"/>
    </location>
</feature>
<dbReference type="GO" id="GO:0071766">
    <property type="term" value="P:Actinobacterium-type cell wall biogenesis"/>
    <property type="evidence" value="ECO:0007669"/>
    <property type="project" value="InterPro"/>
</dbReference>
<feature type="domain" description="Arabinosyltransferas concanavalin like" evidence="15">
    <location>
        <begin position="65"/>
        <end position="226"/>
    </location>
</feature>
<feature type="compositionally biased region" description="Low complexity" evidence="11">
    <location>
        <begin position="834"/>
        <end position="852"/>
    </location>
</feature>
<evidence type="ECO:0000256" key="1">
    <source>
        <dbReference type="ARBA" id="ARBA00003001"/>
    </source>
</evidence>
<dbReference type="EMBL" id="FTOF01000001">
    <property type="protein sequence ID" value="SIS39027.1"/>
    <property type="molecule type" value="Genomic_DNA"/>
</dbReference>
<keyword evidence="4" id="KW-1003">Cell membrane</keyword>
<keyword evidence="5" id="KW-0328">Glycosyltransferase</keyword>
<evidence type="ECO:0000256" key="6">
    <source>
        <dbReference type="ARBA" id="ARBA00022679"/>
    </source>
</evidence>
<feature type="domain" description="Arabinofuranosyltransferase central" evidence="13">
    <location>
        <begin position="230"/>
        <end position="688"/>
    </location>
</feature>
<dbReference type="Gene3D" id="2.60.120.940">
    <property type="entry name" value="EmbC, C-terminal domain, subdomain 2"/>
    <property type="match status" value="1"/>
</dbReference>
<dbReference type="Pfam" id="PF04602">
    <property type="entry name" value="Arabinose_trans"/>
    <property type="match status" value="1"/>
</dbReference>
<feature type="transmembrane region" description="Helical" evidence="12">
    <location>
        <begin position="595"/>
        <end position="614"/>
    </location>
</feature>
<keyword evidence="17" id="KW-1185">Reference proteome</keyword>
<evidence type="ECO:0000259" key="14">
    <source>
        <dbReference type="Pfam" id="PF14896"/>
    </source>
</evidence>
<dbReference type="GO" id="GO:0005886">
    <property type="term" value="C:plasma membrane"/>
    <property type="evidence" value="ECO:0007669"/>
    <property type="project" value="UniProtKB-SubCell"/>
</dbReference>
<evidence type="ECO:0000256" key="8">
    <source>
        <dbReference type="ARBA" id="ARBA00022989"/>
    </source>
</evidence>
<dbReference type="AlphaFoldDB" id="A0A1N7IPP8"/>
<accession>A0A1N7IPP8</accession>
<feature type="transmembrane region" description="Helical" evidence="12">
    <location>
        <begin position="470"/>
        <end position="493"/>
    </location>
</feature>
<comment type="subcellular location">
    <subcellularLocation>
        <location evidence="2">Cell membrane</location>
        <topology evidence="2">Multi-pass membrane protein</topology>
    </subcellularLocation>
</comment>
<evidence type="ECO:0000313" key="17">
    <source>
        <dbReference type="Proteomes" id="UP000186292"/>
    </source>
</evidence>
<dbReference type="InterPro" id="IPR042486">
    <property type="entry name" value="Arabino_trans_C_2"/>
</dbReference>
<dbReference type="InterPro" id="IPR032731">
    <property type="entry name" value="Arabino_trans_C"/>
</dbReference>
<dbReference type="GO" id="GO:0052636">
    <property type="term" value="F:arabinosyltransferase activity"/>
    <property type="evidence" value="ECO:0007669"/>
    <property type="project" value="InterPro"/>
</dbReference>
<feature type="transmembrane region" description="Helical" evidence="12">
    <location>
        <begin position="233"/>
        <end position="253"/>
    </location>
</feature>
<evidence type="ECO:0000256" key="9">
    <source>
        <dbReference type="ARBA" id="ARBA00023136"/>
    </source>
</evidence>
<feature type="domain" description="Arabinosyltransferase C-terminal" evidence="14">
    <location>
        <begin position="864"/>
        <end position="1172"/>
    </location>
</feature>
<keyword evidence="8 12" id="KW-1133">Transmembrane helix</keyword>
<feature type="transmembrane region" description="Helical" evidence="12">
    <location>
        <begin position="665"/>
        <end position="684"/>
    </location>
</feature>
<feature type="compositionally biased region" description="Low complexity" evidence="11">
    <location>
        <begin position="860"/>
        <end position="871"/>
    </location>
</feature>
<evidence type="ECO:0000313" key="16">
    <source>
        <dbReference type="EMBL" id="SIS39027.1"/>
    </source>
</evidence>
<dbReference type="InterPro" id="IPR007680">
    <property type="entry name" value="Arabino_trans_central"/>
</dbReference>
<reference evidence="17" key="1">
    <citation type="submission" date="2017-01" db="EMBL/GenBank/DDBJ databases">
        <authorList>
            <person name="Varghese N."/>
            <person name="Submissions S."/>
        </authorList>
    </citation>
    <scope>NUCLEOTIDE SEQUENCE [LARGE SCALE GENOMIC DNA]</scope>
    <source>
        <strain evidence="17">DSM 44531</strain>
    </source>
</reference>
<dbReference type="Proteomes" id="UP000186292">
    <property type="component" value="Unassembled WGS sequence"/>
</dbReference>
<sequence length="1181" mass="127760">MNEVSKVNQANNESTRQDAPAAGNDGSTRVEATMQRSPRWLKRTAMLSGILAFLFFVLTPLLPVNQTQSSFDWPQNGSLNSVNAPLISLAPESMDMTIPLSVTDSLNEGQTNVLSTLPPDSTEALDRGLFITAPEDGGITVSSLNEVIFELTPAEMDKARKANDAALHLTATGDGVTVEVPGTDFSEETDEDMRPQLTGIYSELSEEQAQALIGAGLTAHVDINSRFTSEPTAVKWVAMIGGTLSAIVALWSLARLDLLDGRRLRPLRPEWRTFKPLDAVVVGLLLFWHFFGANTSDDGFLLTMARVANDSDYMANYYRWYGVPESPFGAPFYNLLSLLAQVSTASAWMRLPTLLSGIAIWWVLSREILPRLGTAIASRRVAYWTAAFMFLAFWMPYDNGLRPEPIIALGTIVTWASFESAIASRRLLPAALGTIIAAFTLACGPTGLTAVGVFIVCLPHLLRIVRERTVIAPPGAFVLPFLGLGFAVMIPVFHDQTLAAVLEATSVRAEVGPALEWFNEYVRYSTLFEAAVDGSLTRRYAMFALLFCLGLVLWSMSRFGNVHGAEKDPTKRMLAIFGLSMFFLMFTPTKWTHHFGIYAGLAGAAAALGAVVLAQIAAQSARARTFALAAVMFLMALSLAGWNAWWYVSSFAVPWWDKPVSLKGVQASSVMLALCLITVVVGVVQSLRYNQRRAEADQAGTLRKFKAAQAAEGSRFRTAMTAPIAVASILIVAFSCLTFVKSFVDQAPAYSVGMGNVRSLKGDTCQLSSDVLLETNTNDSFLTPVDGVPLGNSLESGTVRGFHPEGVPAYIDSANEGSASVGAIGNDPAANADTGAGTAANAANSANSDSGDSGTGSSTGTGTDTATGSNTKGDDVTSDTVQSTSRAGTQGNRSADEIGINGSTVRLPFNLDYNRIPVLGTFDEEAQTSSEITTSWFELPEATEEAPLLVASVAGRLEHHDINGEEKEGQTLKLEYGTRNSGGSVTDIGEVEMMDPGPSVKWRNLRYPISDLPEGANVVRLVGADINLDPYEWMALTPLRNPKLEHITDVFDSDTPGLLDWPVALQFPCHRTFNHYAGVTEIPQFRIAPDAPGKEQLSGFQDFMGGGAMSTAEAVNSAYEMPGYLDQDWHRDWGSAYRYVLRTNSRGEAPAEADIYHEQITRSGWWKQSDMKIRDPNENKD</sequence>
<organism evidence="16 17">
    <name type="scientific">Corynebacterium appendicis CIP 107643</name>
    <dbReference type="NCBI Taxonomy" id="1161099"/>
    <lineage>
        <taxon>Bacteria</taxon>
        <taxon>Bacillati</taxon>
        <taxon>Actinomycetota</taxon>
        <taxon>Actinomycetes</taxon>
        <taxon>Mycobacteriales</taxon>
        <taxon>Corynebacteriaceae</taxon>
        <taxon>Corynebacterium</taxon>
    </lineage>
</organism>
<evidence type="ECO:0000259" key="13">
    <source>
        <dbReference type="Pfam" id="PF04602"/>
    </source>
</evidence>
<keyword evidence="7 12" id="KW-0812">Transmembrane</keyword>
<proteinExistence type="inferred from homology"/>
<feature type="region of interest" description="Disordered" evidence="11">
    <location>
        <begin position="1"/>
        <end position="33"/>
    </location>
</feature>
<feature type="compositionally biased region" description="Polar residues" evidence="11">
    <location>
        <begin position="878"/>
        <end position="893"/>
    </location>
</feature>
<evidence type="ECO:0000256" key="11">
    <source>
        <dbReference type="SAM" id="MobiDB-lite"/>
    </source>
</evidence>
<evidence type="ECO:0000256" key="10">
    <source>
        <dbReference type="ARBA" id="ARBA00023316"/>
    </source>
</evidence>
<dbReference type="Gene3D" id="2.60.120.610">
    <property type="entry name" value="arabinofuranosyltransferase like domain"/>
    <property type="match status" value="1"/>
</dbReference>
<keyword evidence="9 12" id="KW-0472">Membrane</keyword>
<dbReference type="STRING" id="1161099.SAMN05444817_101219"/>
<evidence type="ECO:0000256" key="12">
    <source>
        <dbReference type="SAM" id="Phobius"/>
    </source>
</evidence>
<dbReference type="InterPro" id="IPR040920">
    <property type="entry name" value="Arabino_trans_N"/>
</dbReference>
<feature type="transmembrane region" description="Helical" evidence="12">
    <location>
        <begin position="540"/>
        <end position="560"/>
    </location>
</feature>
<feature type="transmembrane region" description="Helical" evidence="12">
    <location>
        <begin position="381"/>
        <end position="397"/>
    </location>
</feature>
<feature type="region of interest" description="Disordered" evidence="11">
    <location>
        <begin position="834"/>
        <end position="899"/>
    </location>
</feature>
<feature type="transmembrane region" description="Helical" evidence="12">
    <location>
        <begin position="724"/>
        <end position="744"/>
    </location>
</feature>
<evidence type="ECO:0000256" key="5">
    <source>
        <dbReference type="ARBA" id="ARBA00022676"/>
    </source>
</evidence>
<evidence type="ECO:0000256" key="4">
    <source>
        <dbReference type="ARBA" id="ARBA00022475"/>
    </source>
</evidence>
<feature type="compositionally biased region" description="Polar residues" evidence="11">
    <location>
        <begin position="1"/>
        <end position="14"/>
    </location>
</feature>
<keyword evidence="6 16" id="KW-0808">Transferase</keyword>
<gene>
    <name evidence="16" type="ORF">SAMN05444817_101219</name>
</gene>
<dbReference type="Pfam" id="PF14896">
    <property type="entry name" value="Arabino_trans_C"/>
    <property type="match status" value="2"/>
</dbReference>
<evidence type="ECO:0000256" key="7">
    <source>
        <dbReference type="ARBA" id="ARBA00022692"/>
    </source>
</evidence>
<evidence type="ECO:0000256" key="2">
    <source>
        <dbReference type="ARBA" id="ARBA00004651"/>
    </source>
</evidence>
<feature type="domain" description="Arabinosyltransferase C-terminal" evidence="14">
    <location>
        <begin position="737"/>
        <end position="847"/>
    </location>
</feature>
<comment type="similarity">
    <text evidence="3">Belongs to the emb family.</text>
</comment>
<dbReference type="GO" id="GO:0071555">
    <property type="term" value="P:cell wall organization"/>
    <property type="evidence" value="ECO:0007669"/>
    <property type="project" value="UniProtKB-KW"/>
</dbReference>
<dbReference type="InterPro" id="IPR027451">
    <property type="entry name" value="EmbABC_dom1"/>
</dbReference>
<feature type="transmembrane region" description="Helical" evidence="12">
    <location>
        <begin position="435"/>
        <end position="458"/>
    </location>
</feature>
<protein>
    <submittedName>
        <fullName evidence="16">Arabinosyltransferase C</fullName>
    </submittedName>
</protein>
<name>A0A1N7IPP8_9CORY</name>